<feature type="region of interest" description="Disordered" evidence="1">
    <location>
        <begin position="660"/>
        <end position="789"/>
    </location>
</feature>
<feature type="region of interest" description="Disordered" evidence="1">
    <location>
        <begin position="58"/>
        <end position="84"/>
    </location>
</feature>
<feature type="compositionally biased region" description="Polar residues" evidence="1">
    <location>
        <begin position="58"/>
        <end position="82"/>
    </location>
</feature>
<feature type="compositionally biased region" description="Polar residues" evidence="1">
    <location>
        <begin position="254"/>
        <end position="280"/>
    </location>
</feature>
<evidence type="ECO:0000313" key="4">
    <source>
        <dbReference type="EMBL" id="SSX24300.1"/>
    </source>
</evidence>
<reference evidence="4" key="2">
    <citation type="submission" date="2018-07" db="EMBL/GenBank/DDBJ databases">
        <authorList>
            <person name="Quirk P.G."/>
            <person name="Krulwich T.A."/>
        </authorList>
    </citation>
    <scope>NUCLEOTIDE SEQUENCE</scope>
</reference>
<feature type="compositionally biased region" description="Basic and acidic residues" evidence="1">
    <location>
        <begin position="689"/>
        <end position="698"/>
    </location>
</feature>
<keyword evidence="2" id="KW-0472">Membrane</keyword>
<feature type="region of interest" description="Disordered" evidence="1">
    <location>
        <begin position="514"/>
        <end position="572"/>
    </location>
</feature>
<feature type="compositionally biased region" description="Polar residues" evidence="1">
    <location>
        <begin position="702"/>
        <end position="712"/>
    </location>
</feature>
<sequence length="856" mass="94561">MGKPARRSVANNPSTPFYDTYIVKPKIKVGVTTAAPDTVSTTHKIPLHKSSVTSKFYSESSASTTSRDATNSPTSSYATKTPEQLAAERAAAERERQREEFYATYDVMTGVRIAATLGCFFAFMVFLIAYKSRNKDEGLNDPDVAATTATLVQEEEEREEQEAWEATQRAIYEAELDLDLDTCENRSRKRPRLSLGTLESAPVSRGSDPILRFSSIGGGYGYSGLVKPPFRRYSAASFINERYRRGSVVGPMRQRSTSMESPRVSSASYRVQVSNNSGDTKNYYRRSNNNKKNGSDSDGDEADDEFEQITVTADINHQPSSFLSVPKGQDSRRSSGLTCCSTESSFLERRCSAMSLGISSLPGISRRSSFRDDIDIEAGLSCGAQTIVQQRSHTSHPTTHIHPEIEVIKATPRQSPNISSCDRQSMMELKPLSSQQRRATITVASDEKGFDYIAEYPDEIVVESKKGIEEEKREEQSGKAPLASLSSFKLSSADNNDSIELQSLGSDTVFDDYYADTEDDMDPLTTDSDQLSENDEEKIKTTEPSPRKSILKNATTTTTATSSATATDSNNKCTCDSITVSHSVTGSGNAANELIIVSDSRGNKIGILPRFSSNSISIINTETFETKAIIERHDLNQQEDTSTLNENELRDSIATVKFPITISNNPDEPNPCGGSDTNLQKHRAKKFKKIQEEEEKKRPASTIMNYSLSTLQKKLWGKKSNNSSSKKKPKDSKDPESDNSNDKSNKLSKTKANNKKPSQKSTKECDTSTPPSTTSNAENTESSITREFHFPSRSTDATVVVRDLSPCVVLELPILAAQGESREREEERQEQELASNKTLDPDAPSPSRKWSRETLF</sequence>
<keyword evidence="2" id="KW-1133">Transmembrane helix</keyword>
<dbReference type="VEuPathDB" id="VectorBase:CSON010638"/>
<accession>A0A336M2J8</accession>
<feature type="compositionally biased region" description="Basic and acidic residues" evidence="1">
    <location>
        <begin position="731"/>
        <end position="745"/>
    </location>
</feature>
<evidence type="ECO:0000256" key="2">
    <source>
        <dbReference type="SAM" id="Phobius"/>
    </source>
</evidence>
<feature type="compositionally biased region" description="Basic residues" evidence="1">
    <location>
        <begin position="746"/>
        <end position="758"/>
    </location>
</feature>
<feature type="compositionally biased region" description="Low complexity" evidence="1">
    <location>
        <begin position="772"/>
        <end position="783"/>
    </location>
</feature>
<feature type="region of interest" description="Disordered" evidence="1">
    <location>
        <begin position="317"/>
        <end position="336"/>
    </location>
</feature>
<feature type="transmembrane region" description="Helical" evidence="2">
    <location>
        <begin position="111"/>
        <end position="130"/>
    </location>
</feature>
<evidence type="ECO:0000256" key="1">
    <source>
        <dbReference type="SAM" id="MobiDB-lite"/>
    </source>
</evidence>
<gene>
    <name evidence="4" type="primary">CSON010638</name>
</gene>
<evidence type="ECO:0000313" key="3">
    <source>
        <dbReference type="EMBL" id="SSX03935.1"/>
    </source>
</evidence>
<feature type="region of interest" description="Disordered" evidence="1">
    <location>
        <begin position="815"/>
        <end position="856"/>
    </location>
</feature>
<dbReference type="EMBL" id="UFQT01000438">
    <property type="protein sequence ID" value="SSX24300.1"/>
    <property type="molecule type" value="Genomic_DNA"/>
</dbReference>
<organism evidence="4">
    <name type="scientific">Culicoides sonorensis</name>
    <name type="common">Biting midge</name>
    <dbReference type="NCBI Taxonomy" id="179676"/>
    <lineage>
        <taxon>Eukaryota</taxon>
        <taxon>Metazoa</taxon>
        <taxon>Ecdysozoa</taxon>
        <taxon>Arthropoda</taxon>
        <taxon>Hexapoda</taxon>
        <taxon>Insecta</taxon>
        <taxon>Pterygota</taxon>
        <taxon>Neoptera</taxon>
        <taxon>Endopterygota</taxon>
        <taxon>Diptera</taxon>
        <taxon>Nematocera</taxon>
        <taxon>Chironomoidea</taxon>
        <taxon>Ceratopogonidae</taxon>
        <taxon>Ceratopogoninae</taxon>
        <taxon>Culicoides</taxon>
        <taxon>Monoculicoides</taxon>
    </lineage>
</organism>
<feature type="compositionally biased region" description="Low complexity" evidence="1">
    <location>
        <begin position="554"/>
        <end position="567"/>
    </location>
</feature>
<feature type="compositionally biased region" description="Basic and acidic residues" evidence="1">
    <location>
        <begin position="820"/>
        <end position="831"/>
    </location>
</feature>
<reference evidence="3" key="1">
    <citation type="submission" date="2018-04" db="EMBL/GenBank/DDBJ databases">
        <authorList>
            <person name="Go L.Y."/>
            <person name="Mitchell J.A."/>
        </authorList>
    </citation>
    <scope>NUCLEOTIDE SEQUENCE</scope>
    <source>
        <tissue evidence="3">Whole organism</tissue>
    </source>
</reference>
<name>A0A336M2J8_CULSO</name>
<proteinExistence type="predicted"/>
<feature type="region of interest" description="Disordered" evidence="1">
    <location>
        <begin position="248"/>
        <end position="302"/>
    </location>
</feature>
<protein>
    <submittedName>
        <fullName evidence="4">CSON010638 protein</fullName>
    </submittedName>
</protein>
<dbReference type="EMBL" id="UFQS01000438">
    <property type="protein sequence ID" value="SSX03935.1"/>
    <property type="molecule type" value="Genomic_DNA"/>
</dbReference>
<dbReference type="AlphaFoldDB" id="A0A336M2J8"/>
<keyword evidence="2" id="KW-0812">Transmembrane</keyword>